<dbReference type="AlphaFoldDB" id="A0A9E3H4A3"/>
<keyword evidence="1" id="KW-0732">Signal</keyword>
<evidence type="ECO:0000313" key="3">
    <source>
        <dbReference type="EMBL" id="MBW4430712.1"/>
    </source>
</evidence>
<dbReference type="Proteomes" id="UP000813215">
    <property type="component" value="Unassembled WGS sequence"/>
</dbReference>
<proteinExistence type="predicted"/>
<feature type="signal peptide" evidence="1">
    <location>
        <begin position="1"/>
        <end position="22"/>
    </location>
</feature>
<evidence type="ECO:0000259" key="2">
    <source>
        <dbReference type="Pfam" id="PF00188"/>
    </source>
</evidence>
<protein>
    <submittedName>
        <fullName evidence="3">CAP domain-containing protein</fullName>
    </submittedName>
</protein>
<feature type="chain" id="PRO_5038440770" evidence="1">
    <location>
        <begin position="23"/>
        <end position="180"/>
    </location>
</feature>
<gene>
    <name evidence="3" type="ORF">KME28_02890</name>
</gene>
<dbReference type="PANTHER" id="PTHR31157:SF1">
    <property type="entry name" value="SCP DOMAIN-CONTAINING PROTEIN"/>
    <property type="match status" value="1"/>
</dbReference>
<dbReference type="InterPro" id="IPR035940">
    <property type="entry name" value="CAP_sf"/>
</dbReference>
<evidence type="ECO:0000256" key="1">
    <source>
        <dbReference type="SAM" id="SignalP"/>
    </source>
</evidence>
<dbReference type="PANTHER" id="PTHR31157">
    <property type="entry name" value="SCP DOMAIN-CONTAINING PROTEIN"/>
    <property type="match status" value="1"/>
</dbReference>
<organism evidence="3 4">
    <name type="scientific">Pelatocladus maniniholoensis HA4357-MV3</name>
    <dbReference type="NCBI Taxonomy" id="1117104"/>
    <lineage>
        <taxon>Bacteria</taxon>
        <taxon>Bacillati</taxon>
        <taxon>Cyanobacteriota</taxon>
        <taxon>Cyanophyceae</taxon>
        <taxon>Nostocales</taxon>
        <taxon>Nostocaceae</taxon>
        <taxon>Pelatocladus</taxon>
    </lineage>
</organism>
<dbReference type="CDD" id="cd05379">
    <property type="entry name" value="CAP_bacterial"/>
    <property type="match status" value="1"/>
</dbReference>
<reference evidence="3" key="1">
    <citation type="submission" date="2021-05" db="EMBL/GenBank/DDBJ databases">
        <authorList>
            <person name="Pietrasiak N."/>
            <person name="Ward R."/>
            <person name="Stajich J.E."/>
            <person name="Kurbessoian T."/>
        </authorList>
    </citation>
    <scope>NUCLEOTIDE SEQUENCE</scope>
    <source>
        <strain evidence="3">HA4357-MV3</strain>
    </source>
</reference>
<name>A0A9E3H4A3_9NOST</name>
<dbReference type="Pfam" id="PF00188">
    <property type="entry name" value="CAP"/>
    <property type="match status" value="1"/>
</dbReference>
<dbReference type="EMBL" id="JAHHHW010000027">
    <property type="protein sequence ID" value="MBW4430712.1"/>
    <property type="molecule type" value="Genomic_DNA"/>
</dbReference>
<feature type="domain" description="SCP" evidence="2">
    <location>
        <begin position="64"/>
        <end position="173"/>
    </location>
</feature>
<comment type="caution">
    <text evidence="3">The sequence shown here is derived from an EMBL/GenBank/DDBJ whole genome shotgun (WGS) entry which is preliminary data.</text>
</comment>
<dbReference type="Gene3D" id="3.40.33.10">
    <property type="entry name" value="CAP"/>
    <property type="match status" value="1"/>
</dbReference>
<dbReference type="InterPro" id="IPR014044">
    <property type="entry name" value="CAP_dom"/>
</dbReference>
<sequence>MFRTAICSIFLGAFTLSSGVMAISTPNQTDIAKGWVHSRLPHHSIKLTASTVDTSVIEESVFQQINDYRTSQGLPALTRNVAIDEQARTHSRNMANGTVAFGHSGFEQRIQSIGIPYSAAAENIAYNQGYSDPATQALQSWLNSPGHLAHIKGNYNLTGIGVGSNSQGKIYFTHIFLRTR</sequence>
<reference evidence="3" key="2">
    <citation type="journal article" date="2022" name="Microbiol. Resour. Announc.">
        <title>Metagenome Sequencing to Explore Phylogenomics of Terrestrial Cyanobacteria.</title>
        <authorList>
            <person name="Ward R.D."/>
            <person name="Stajich J.E."/>
            <person name="Johansen J.R."/>
            <person name="Huntemann M."/>
            <person name="Clum A."/>
            <person name="Foster B."/>
            <person name="Foster B."/>
            <person name="Roux S."/>
            <person name="Palaniappan K."/>
            <person name="Varghese N."/>
            <person name="Mukherjee S."/>
            <person name="Reddy T.B.K."/>
            <person name="Daum C."/>
            <person name="Copeland A."/>
            <person name="Chen I.A."/>
            <person name="Ivanova N.N."/>
            <person name="Kyrpides N.C."/>
            <person name="Shapiro N."/>
            <person name="Eloe-Fadrosh E.A."/>
            <person name="Pietrasiak N."/>
        </authorList>
    </citation>
    <scope>NUCLEOTIDE SEQUENCE</scope>
    <source>
        <strain evidence="3">HA4357-MV3</strain>
    </source>
</reference>
<accession>A0A9E3H4A3</accession>
<dbReference type="SUPFAM" id="SSF55797">
    <property type="entry name" value="PR-1-like"/>
    <property type="match status" value="1"/>
</dbReference>
<evidence type="ECO:0000313" key="4">
    <source>
        <dbReference type="Proteomes" id="UP000813215"/>
    </source>
</evidence>